<name>A0ABT2RXQ2_9FIRM</name>
<organism evidence="1 2">
    <name type="scientific">Laedolimicola ammoniilytica</name>
    <dbReference type="NCBI Taxonomy" id="2981771"/>
    <lineage>
        <taxon>Bacteria</taxon>
        <taxon>Bacillati</taxon>
        <taxon>Bacillota</taxon>
        <taxon>Clostridia</taxon>
        <taxon>Lachnospirales</taxon>
        <taxon>Lachnospiraceae</taxon>
        <taxon>Laedolimicola</taxon>
    </lineage>
</organism>
<protein>
    <submittedName>
        <fullName evidence="1">Uncharacterized protein</fullName>
    </submittedName>
</protein>
<dbReference type="RefSeq" id="WP_158363562.1">
    <property type="nucleotide sequence ID" value="NZ_JAOQKC010000011.1"/>
</dbReference>
<dbReference type="EMBL" id="JAOQKC010000011">
    <property type="protein sequence ID" value="MCU6697099.1"/>
    <property type="molecule type" value="Genomic_DNA"/>
</dbReference>
<proteinExistence type="predicted"/>
<evidence type="ECO:0000313" key="2">
    <source>
        <dbReference type="Proteomes" id="UP001652461"/>
    </source>
</evidence>
<dbReference type="SUPFAM" id="SSF52266">
    <property type="entry name" value="SGNH hydrolase"/>
    <property type="match status" value="1"/>
</dbReference>
<comment type="caution">
    <text evidence="1">The sequence shown here is derived from an EMBL/GenBank/DDBJ whole genome shotgun (WGS) entry which is preliminary data.</text>
</comment>
<accession>A0ABT2RXQ2</accession>
<keyword evidence="2" id="KW-1185">Reference proteome</keyword>
<evidence type="ECO:0000313" key="1">
    <source>
        <dbReference type="EMBL" id="MCU6697099.1"/>
    </source>
</evidence>
<dbReference type="Proteomes" id="UP001652461">
    <property type="component" value="Unassembled WGS sequence"/>
</dbReference>
<sequence>MKKKLIGTVVFLALAAGLLWKLNDAFRLKQEDGIVPMELFYEQEPGTIDVMFYGSSHTYSDINPAVLWDQEGISSYDLAGSLQPLWNTYYYMKESLKYQTPKVMVVELVRAIESRDYIEEARTVTNTFGMKFSKEKIENIQVSTPDNLIPYLLGYPVYHSRYTELSRADFSAYLGDPHGKASKGYYPLYVTKSYDSMADMSEITESSDLAPKSEEYLRKIIALAKEEDILLVFMISPYQGIVESEQMIFNRCGEIAEEEGIPFLDFNRMYDELGLNPETDMAEASHLNYRGTEKLSRYLAGWLASNYDLADHRGDEAYASWDENAADWKQKDLNQALSEEESWEGLLQKLRENGGTYTYVIGLTGAWDNGEQPVRETLEELGVPEEILDRGGMWIGGVDGGQTLPGGAEGSCALEFTASDLEVKVNGGSQFLMFDGESELKTLNGVNVLIYDHFTESLVTAVGFDAENGYTCVH</sequence>
<gene>
    <name evidence="1" type="ORF">OCV63_09335</name>
</gene>
<reference evidence="1 2" key="1">
    <citation type="journal article" date="2021" name="ISME Commun">
        <title>Automated analysis of genomic sequences facilitates high-throughput and comprehensive description of bacteria.</title>
        <authorList>
            <person name="Hitch T.C.A."/>
        </authorList>
    </citation>
    <scope>NUCLEOTIDE SEQUENCE [LARGE SCALE GENOMIC DNA]</scope>
    <source>
        <strain evidence="1 2">Sanger_04</strain>
    </source>
</reference>